<dbReference type="Proteomes" id="UP001233999">
    <property type="component" value="Unassembled WGS sequence"/>
</dbReference>
<evidence type="ECO:0000313" key="1">
    <source>
        <dbReference type="EMBL" id="KAJ9592714.1"/>
    </source>
</evidence>
<reference evidence="1" key="1">
    <citation type="journal article" date="2023" name="IScience">
        <title>Live-bearing cockroach genome reveals convergent evolutionary mechanisms linked to viviparity in insects and beyond.</title>
        <authorList>
            <person name="Fouks B."/>
            <person name="Harrison M.C."/>
            <person name="Mikhailova A.A."/>
            <person name="Marchal E."/>
            <person name="English S."/>
            <person name="Carruthers M."/>
            <person name="Jennings E.C."/>
            <person name="Chiamaka E.L."/>
            <person name="Frigard R.A."/>
            <person name="Pippel M."/>
            <person name="Attardo G.M."/>
            <person name="Benoit J.B."/>
            <person name="Bornberg-Bauer E."/>
            <person name="Tobe S.S."/>
        </authorList>
    </citation>
    <scope>NUCLEOTIDE SEQUENCE</scope>
    <source>
        <strain evidence="1">Stay&amp;Tobe</strain>
    </source>
</reference>
<feature type="non-terminal residue" evidence="1">
    <location>
        <position position="94"/>
    </location>
</feature>
<sequence>IEHQTLYGVRIVIVMCNSRCHENFRNINLKSHNTFHYINKVLLLTREFQWRSEGLSMASLFDIVLAATVTKDFRAVGRGRCVIYINLEIPYIQF</sequence>
<keyword evidence="2" id="KW-1185">Reference proteome</keyword>
<dbReference type="AlphaFoldDB" id="A0AAD8A5A5"/>
<feature type="non-terminal residue" evidence="1">
    <location>
        <position position="1"/>
    </location>
</feature>
<evidence type="ECO:0000313" key="2">
    <source>
        <dbReference type="Proteomes" id="UP001233999"/>
    </source>
</evidence>
<comment type="caution">
    <text evidence="1">The sequence shown here is derived from an EMBL/GenBank/DDBJ whole genome shotgun (WGS) entry which is preliminary data.</text>
</comment>
<proteinExistence type="predicted"/>
<accession>A0AAD8A5A5</accession>
<organism evidence="1 2">
    <name type="scientific">Diploptera punctata</name>
    <name type="common">Pacific beetle cockroach</name>
    <dbReference type="NCBI Taxonomy" id="6984"/>
    <lineage>
        <taxon>Eukaryota</taxon>
        <taxon>Metazoa</taxon>
        <taxon>Ecdysozoa</taxon>
        <taxon>Arthropoda</taxon>
        <taxon>Hexapoda</taxon>
        <taxon>Insecta</taxon>
        <taxon>Pterygota</taxon>
        <taxon>Neoptera</taxon>
        <taxon>Polyneoptera</taxon>
        <taxon>Dictyoptera</taxon>
        <taxon>Blattodea</taxon>
        <taxon>Blaberoidea</taxon>
        <taxon>Blaberidae</taxon>
        <taxon>Diplopterinae</taxon>
        <taxon>Diploptera</taxon>
    </lineage>
</organism>
<reference evidence="1" key="2">
    <citation type="submission" date="2023-05" db="EMBL/GenBank/DDBJ databases">
        <authorList>
            <person name="Fouks B."/>
        </authorList>
    </citation>
    <scope>NUCLEOTIDE SEQUENCE</scope>
    <source>
        <strain evidence="1">Stay&amp;Tobe</strain>
        <tissue evidence="1">Testes</tissue>
    </source>
</reference>
<protein>
    <submittedName>
        <fullName evidence="1">Uncharacterized protein</fullName>
    </submittedName>
</protein>
<dbReference type="EMBL" id="JASPKZ010003813">
    <property type="protein sequence ID" value="KAJ9592714.1"/>
    <property type="molecule type" value="Genomic_DNA"/>
</dbReference>
<gene>
    <name evidence="1" type="ORF">L9F63_015631</name>
</gene>
<name>A0AAD8A5A5_DIPPU</name>